<dbReference type="PROSITE" id="PS50172">
    <property type="entry name" value="BRCT"/>
    <property type="match status" value="1"/>
</dbReference>
<feature type="region of interest" description="Disordered" evidence="9">
    <location>
        <begin position="1"/>
        <end position="307"/>
    </location>
</feature>
<evidence type="ECO:0000256" key="6">
    <source>
        <dbReference type="ARBA" id="ARBA00022840"/>
    </source>
</evidence>
<keyword evidence="7 8" id="KW-0539">Nucleus</keyword>
<feature type="compositionally biased region" description="Basic residues" evidence="9">
    <location>
        <begin position="173"/>
        <end position="190"/>
    </location>
</feature>
<evidence type="ECO:0000256" key="5">
    <source>
        <dbReference type="ARBA" id="ARBA00022741"/>
    </source>
</evidence>
<dbReference type="GO" id="GO:0006281">
    <property type="term" value="P:DNA repair"/>
    <property type="evidence" value="ECO:0007669"/>
    <property type="project" value="InterPro"/>
</dbReference>
<evidence type="ECO:0000256" key="2">
    <source>
        <dbReference type="ARBA" id="ARBA00006116"/>
    </source>
</evidence>
<feature type="compositionally biased region" description="Low complexity" evidence="9">
    <location>
        <begin position="59"/>
        <end position="69"/>
    </location>
</feature>
<evidence type="ECO:0000256" key="3">
    <source>
        <dbReference type="ARBA" id="ARBA00020401"/>
    </source>
</evidence>
<evidence type="ECO:0000256" key="1">
    <source>
        <dbReference type="ARBA" id="ARBA00004123"/>
    </source>
</evidence>
<dbReference type="PANTHER" id="PTHR23389">
    <property type="entry name" value="CHROMOSOME TRANSMISSION FIDELITY FACTOR 18"/>
    <property type="match status" value="1"/>
</dbReference>
<keyword evidence="5 8" id="KW-0547">Nucleotide-binding</keyword>
<feature type="compositionally biased region" description="Basic and acidic residues" evidence="9">
    <location>
        <begin position="261"/>
        <end position="278"/>
    </location>
</feature>
<dbReference type="InterPro" id="IPR008921">
    <property type="entry name" value="DNA_pol3_clamp-load_cplx_C"/>
</dbReference>
<name>A0A316UUA0_9BASI</name>
<dbReference type="GO" id="GO:0005524">
    <property type="term" value="F:ATP binding"/>
    <property type="evidence" value="ECO:0007669"/>
    <property type="project" value="UniProtKB-UniRule"/>
</dbReference>
<dbReference type="CDD" id="cd18140">
    <property type="entry name" value="HLD_clamp_RFC"/>
    <property type="match status" value="1"/>
</dbReference>
<gene>
    <name evidence="11" type="ORF">BDZ90DRAFT_251194</name>
</gene>
<dbReference type="InterPro" id="IPR003959">
    <property type="entry name" value="ATPase_AAA_core"/>
</dbReference>
<evidence type="ECO:0000313" key="11">
    <source>
        <dbReference type="EMBL" id="PWN28574.1"/>
    </source>
</evidence>
<feature type="compositionally biased region" description="Acidic residues" evidence="9">
    <location>
        <begin position="194"/>
        <end position="216"/>
    </location>
</feature>
<dbReference type="SMART" id="SM00292">
    <property type="entry name" value="BRCT"/>
    <property type="match status" value="1"/>
</dbReference>
<evidence type="ECO:0000259" key="10">
    <source>
        <dbReference type="PROSITE" id="PS50172"/>
    </source>
</evidence>
<dbReference type="AlphaFoldDB" id="A0A316UUA0"/>
<dbReference type="OrthoDB" id="446168at2759"/>
<keyword evidence="4 8" id="KW-0235">DNA replication</keyword>
<feature type="domain" description="BRCT" evidence="10">
    <location>
        <begin position="305"/>
        <end position="385"/>
    </location>
</feature>
<evidence type="ECO:0000256" key="7">
    <source>
        <dbReference type="ARBA" id="ARBA00023242"/>
    </source>
</evidence>
<dbReference type="GO" id="GO:0003677">
    <property type="term" value="F:DNA binding"/>
    <property type="evidence" value="ECO:0007669"/>
    <property type="project" value="InterPro"/>
</dbReference>
<proteinExistence type="inferred from homology"/>
<dbReference type="InterPro" id="IPR027417">
    <property type="entry name" value="P-loop_NTPase"/>
</dbReference>
<dbReference type="GO" id="GO:0016887">
    <property type="term" value="F:ATP hydrolysis activity"/>
    <property type="evidence" value="ECO:0007669"/>
    <property type="project" value="InterPro"/>
</dbReference>
<dbReference type="InterPro" id="IPR003593">
    <property type="entry name" value="AAA+_ATPase"/>
</dbReference>
<dbReference type="GO" id="GO:0003689">
    <property type="term" value="F:DNA clamp loader activity"/>
    <property type="evidence" value="ECO:0007669"/>
    <property type="project" value="UniProtKB-UniRule"/>
</dbReference>
<dbReference type="FunFam" id="3.40.50.300:FF:000395">
    <property type="entry name" value="Replication factor C subunit 1"/>
    <property type="match status" value="1"/>
</dbReference>
<dbReference type="SMART" id="SM00382">
    <property type="entry name" value="AAA"/>
    <property type="match status" value="1"/>
</dbReference>
<dbReference type="InterPro" id="IPR001357">
    <property type="entry name" value="BRCT_dom"/>
</dbReference>
<dbReference type="Pfam" id="PF08519">
    <property type="entry name" value="RFC1"/>
    <property type="match status" value="1"/>
</dbReference>
<feature type="compositionally biased region" description="Basic residues" evidence="9">
    <location>
        <begin position="998"/>
        <end position="1008"/>
    </location>
</feature>
<feature type="compositionally biased region" description="Acidic residues" evidence="9">
    <location>
        <begin position="159"/>
        <end position="168"/>
    </location>
</feature>
<evidence type="ECO:0000256" key="8">
    <source>
        <dbReference type="PIRNR" id="PIRNR036578"/>
    </source>
</evidence>
<dbReference type="CDD" id="cd17752">
    <property type="entry name" value="BRCT_RFC1"/>
    <property type="match status" value="1"/>
</dbReference>
<dbReference type="InterPro" id="IPR012178">
    <property type="entry name" value="RFC1"/>
</dbReference>
<dbReference type="Gene3D" id="3.40.50.300">
    <property type="entry name" value="P-loop containing nucleotide triphosphate hydrolases"/>
    <property type="match status" value="1"/>
</dbReference>
<dbReference type="GO" id="GO:0006271">
    <property type="term" value="P:DNA strand elongation involved in DNA replication"/>
    <property type="evidence" value="ECO:0007669"/>
    <property type="project" value="UniProtKB-ARBA"/>
</dbReference>
<dbReference type="Gene3D" id="3.40.50.10190">
    <property type="entry name" value="BRCT domain"/>
    <property type="match status" value="1"/>
</dbReference>
<dbReference type="PIRSF" id="PIRSF036578">
    <property type="entry name" value="RFC1"/>
    <property type="match status" value="1"/>
</dbReference>
<dbReference type="InterPro" id="IPR047854">
    <property type="entry name" value="RFC_lid"/>
</dbReference>
<dbReference type="SUPFAM" id="SSF52540">
    <property type="entry name" value="P-loop containing nucleoside triphosphate hydrolases"/>
    <property type="match status" value="1"/>
</dbReference>
<dbReference type="GO" id="GO:0005663">
    <property type="term" value="C:DNA replication factor C complex"/>
    <property type="evidence" value="ECO:0007669"/>
    <property type="project" value="InterPro"/>
</dbReference>
<reference evidence="11 12" key="1">
    <citation type="journal article" date="2018" name="Mol. Biol. Evol.">
        <title>Broad Genomic Sampling Reveals a Smut Pathogenic Ancestry of the Fungal Clade Ustilaginomycotina.</title>
        <authorList>
            <person name="Kijpornyongpan T."/>
            <person name="Mondo S.J."/>
            <person name="Barry K."/>
            <person name="Sandor L."/>
            <person name="Lee J."/>
            <person name="Lipzen A."/>
            <person name="Pangilinan J."/>
            <person name="LaButti K."/>
            <person name="Hainaut M."/>
            <person name="Henrissat B."/>
            <person name="Grigoriev I.V."/>
            <person name="Spatafora J.W."/>
            <person name="Aime M.C."/>
        </authorList>
    </citation>
    <scope>NUCLEOTIDE SEQUENCE [LARGE SCALE GENOMIC DNA]</scope>
    <source>
        <strain evidence="11 12">MCA 5214</strain>
    </source>
</reference>
<dbReference type="GO" id="GO:0005634">
    <property type="term" value="C:nucleus"/>
    <property type="evidence" value="ECO:0007669"/>
    <property type="project" value="UniProtKB-SubCell"/>
</dbReference>
<comment type="similarity">
    <text evidence="2 8">Belongs to the activator 1 large subunit family.</text>
</comment>
<dbReference type="SUPFAM" id="SSF48019">
    <property type="entry name" value="post-AAA+ oligomerization domain-like"/>
    <property type="match status" value="1"/>
</dbReference>
<dbReference type="InterPro" id="IPR036420">
    <property type="entry name" value="BRCT_dom_sf"/>
</dbReference>
<dbReference type="CDD" id="cd00009">
    <property type="entry name" value="AAA"/>
    <property type="match status" value="1"/>
</dbReference>
<feature type="compositionally biased region" description="Acidic residues" evidence="9">
    <location>
        <begin position="962"/>
        <end position="987"/>
    </location>
</feature>
<keyword evidence="12" id="KW-1185">Reference proteome</keyword>
<evidence type="ECO:0000256" key="9">
    <source>
        <dbReference type="SAM" id="MobiDB-lite"/>
    </source>
</evidence>
<feature type="compositionally biased region" description="Low complexity" evidence="9">
    <location>
        <begin position="224"/>
        <end position="251"/>
    </location>
</feature>
<dbReference type="PANTHER" id="PTHR23389:SF6">
    <property type="entry name" value="REPLICATION FACTOR C SUBUNIT 1"/>
    <property type="match status" value="1"/>
</dbReference>
<accession>A0A316UUA0</accession>
<organism evidence="11 12">
    <name type="scientific">Jaminaea rosea</name>
    <dbReference type="NCBI Taxonomy" id="1569628"/>
    <lineage>
        <taxon>Eukaryota</taxon>
        <taxon>Fungi</taxon>
        <taxon>Dikarya</taxon>
        <taxon>Basidiomycota</taxon>
        <taxon>Ustilaginomycotina</taxon>
        <taxon>Exobasidiomycetes</taxon>
        <taxon>Microstromatales</taxon>
        <taxon>Microstromatales incertae sedis</taxon>
        <taxon>Jaminaea</taxon>
    </lineage>
</organism>
<dbReference type="EMBL" id="KZ819665">
    <property type="protein sequence ID" value="PWN28574.1"/>
    <property type="molecule type" value="Genomic_DNA"/>
</dbReference>
<dbReference type="SUPFAM" id="SSF52113">
    <property type="entry name" value="BRCT domain"/>
    <property type="match status" value="1"/>
</dbReference>
<dbReference type="InterPro" id="IPR013725">
    <property type="entry name" value="DNA_replication_fac_RFC1_C"/>
</dbReference>
<comment type="subcellular location">
    <subcellularLocation>
        <location evidence="1 8">Nucleus</location>
    </subcellularLocation>
</comment>
<evidence type="ECO:0000256" key="4">
    <source>
        <dbReference type="ARBA" id="ARBA00022705"/>
    </source>
</evidence>
<dbReference type="Gene3D" id="1.10.8.60">
    <property type="match status" value="1"/>
</dbReference>
<protein>
    <recommendedName>
        <fullName evidence="3 8">Replication factor C subunit 1</fullName>
    </recommendedName>
</protein>
<dbReference type="Proteomes" id="UP000245884">
    <property type="component" value="Unassembled WGS sequence"/>
</dbReference>
<keyword evidence="6 8" id="KW-0067">ATP-binding</keyword>
<dbReference type="Pfam" id="PF25361">
    <property type="entry name" value="AAA_lid_RFC1"/>
    <property type="match status" value="1"/>
</dbReference>
<feature type="region of interest" description="Disordered" evidence="9">
    <location>
        <begin position="954"/>
        <end position="1008"/>
    </location>
</feature>
<dbReference type="GeneID" id="37029546"/>
<dbReference type="FunFam" id="1.10.8.60:FF:000021">
    <property type="entry name" value="Replication factor C subunit 1"/>
    <property type="match status" value="1"/>
</dbReference>
<dbReference type="STRING" id="1569628.A0A316UUA0"/>
<sequence length="1008" mass="108484">MPPKGSKLISGQGSLAGYFSGGKITRAEEAPSAGGGSSSSATPSPAKKAKGAKADTKSKGGASSSKAASPPAPIIKEVDSKITVRGYTPAKSPELSPVKSKAPPVRSRAPIKDDSDDEDSNMVATSSKAGDGSAGQSKYFASGGKKNSSSSRAKKEVIDVDDDDDYEEEAPKAKGKRAAPKAPPARKGRKVKDEDEDEEGDDDDDGFEHEDEDEDEPPKKKSKTASAKSTPAKGAPKKPAGANAGGSKASAIDLDDEEQDEKPKKQAAKKDTSADNKVDQAALAASRARAAEGPSNPGSKEIPEGKPNCLAGLTFVFTGQLESLAREDAQALVKRLGAKVTGAPSSKTSFVVLGEDAGPSKLKKIKEAKIDTLTEDGLLDLIRSRGDQPMDEETKRKLQEEKDKIMKLAAKMEVSENGAGTGSKGPKAVDHDLQSLWTVKYAPSQAKDLMGNNKQIEKLKEWLEAWPSSLAANFKKPGKNATNIYRAMLISGPPGIGKTTAAHLMAKLCGYAPIELNASDTRSKRLIEDSLKNVINNKSLDGWYNGSGGGGKMEVQGVTITDRSVLILDEVDGMSGGDRGGIGAINQLIKKTRIPIILIANDAKSQKMKPFQNTSYALPFQRPKADSVRARLLTIAYREKLKIDKNVMDQLILSAQSDLRSVINMLSTFRLGQKATMSFDEGKALGAANMKEGVGNPFNVYSELSSHGTWAASSKKNLNAKADYYFQDPNIIPLFVAENYARQQPQRVSSIKNEKQKEFEALKLANRAASSISDGDVVDSMIHGPQQHWGLMPLHAIVSTVQPMSLMHGMTVQGDNRWGPAFPAWLGNNSKQQRLARATVELQVKMRLSASGSKWEVREHYAPYLFDALSRPLVDNKEKEEAIEEVIKVMDEYYLGLEDRDNVLELGIGEHNGDARMKKVPTATKSAFTRSYNGRSHPIAFQKGEAGAARAKAKQLKGDGVPDVEEAIVEDDGEYDVEDMSDDDDDVDVGKDKMIKEKKPKAKAKAKK</sequence>
<evidence type="ECO:0000313" key="12">
    <source>
        <dbReference type="Proteomes" id="UP000245884"/>
    </source>
</evidence>
<dbReference type="Gene3D" id="1.20.272.10">
    <property type="match status" value="1"/>
</dbReference>
<dbReference type="FunFam" id="3.40.50.10190:FF:000001">
    <property type="entry name" value="Replication factor C subunit 1"/>
    <property type="match status" value="1"/>
</dbReference>
<dbReference type="Pfam" id="PF00533">
    <property type="entry name" value="BRCT"/>
    <property type="match status" value="1"/>
</dbReference>
<feature type="compositionally biased region" description="Basic and acidic residues" evidence="9">
    <location>
        <begin position="988"/>
        <end position="997"/>
    </location>
</feature>
<dbReference type="RefSeq" id="XP_025363186.1">
    <property type="nucleotide sequence ID" value="XM_025507723.1"/>
</dbReference>
<dbReference type="Pfam" id="PF00004">
    <property type="entry name" value="AAA"/>
    <property type="match status" value="1"/>
</dbReference>